<dbReference type="EMBL" id="JACGWU010000002">
    <property type="protein sequence ID" value="MBA8829044.1"/>
    <property type="molecule type" value="Genomic_DNA"/>
</dbReference>
<evidence type="ECO:0000256" key="1">
    <source>
        <dbReference type="ARBA" id="ARBA00004651"/>
    </source>
</evidence>
<gene>
    <name evidence="9" type="ORF">FB555_001142</name>
</gene>
<feature type="transmembrane region" description="Helical" evidence="7">
    <location>
        <begin position="21"/>
        <end position="42"/>
    </location>
</feature>
<dbReference type="InterPro" id="IPR032816">
    <property type="entry name" value="VTT_dom"/>
</dbReference>
<reference evidence="9 10" key="1">
    <citation type="submission" date="2020-07" db="EMBL/GenBank/DDBJ databases">
        <title>Sequencing the genomes of 1000 actinobacteria strains.</title>
        <authorList>
            <person name="Klenk H.-P."/>
        </authorList>
    </citation>
    <scope>NUCLEOTIDE SEQUENCE [LARGE SCALE GENOMIC DNA]</scope>
    <source>
        <strain evidence="9 10">DSM 23737</strain>
    </source>
</reference>
<protein>
    <submittedName>
        <fullName evidence="9">Membrane-associated protein</fullName>
    </submittedName>
</protein>
<proteinExistence type="inferred from homology"/>
<dbReference type="AlphaFoldDB" id="A0A7W3JTM6"/>
<dbReference type="Pfam" id="PF09335">
    <property type="entry name" value="VTT_dom"/>
    <property type="match status" value="1"/>
</dbReference>
<evidence type="ECO:0000313" key="10">
    <source>
        <dbReference type="Proteomes" id="UP000524237"/>
    </source>
</evidence>
<dbReference type="RefSeq" id="WP_182484472.1">
    <property type="nucleotide sequence ID" value="NZ_JACGWU010000002.1"/>
</dbReference>
<dbReference type="PANTHER" id="PTHR30353:SF0">
    <property type="entry name" value="TRANSMEMBRANE PROTEIN"/>
    <property type="match status" value="1"/>
</dbReference>
<evidence type="ECO:0000256" key="5">
    <source>
        <dbReference type="ARBA" id="ARBA00022989"/>
    </source>
</evidence>
<evidence type="ECO:0000256" key="6">
    <source>
        <dbReference type="ARBA" id="ARBA00023136"/>
    </source>
</evidence>
<evidence type="ECO:0000313" key="9">
    <source>
        <dbReference type="EMBL" id="MBA8829044.1"/>
    </source>
</evidence>
<dbReference type="PANTHER" id="PTHR30353">
    <property type="entry name" value="INNER MEMBRANE PROTEIN DEDA-RELATED"/>
    <property type="match status" value="1"/>
</dbReference>
<feature type="transmembrane region" description="Helical" evidence="7">
    <location>
        <begin position="62"/>
        <end position="86"/>
    </location>
</feature>
<sequence>MHSALIPWLDPTTLIAGFGPYALLGVAFIIFAETGLLIGFLLPGDTLLIAAGVLTVENAFGANIWVVCGAISLAAFLGGEVGYLIGHKAGPRIFERHENGLFSKKNVERTNAFFTRYGGFAVILARFVPIIRTFAPVAAGVGHMNYKKYTLYNLIGALIWGTGLTMIGFGVGHIPVVAAFVQNYIDIVLLGVIVIVLIPTIYHYIQAVVKGRKEKAAHAAATAAGTPSERLVLDPAVFSQKHDGAHEAEEK</sequence>
<feature type="transmembrane region" description="Helical" evidence="7">
    <location>
        <begin position="154"/>
        <end position="181"/>
    </location>
</feature>
<keyword evidence="3 7" id="KW-1003">Cell membrane</keyword>
<feature type="transmembrane region" description="Helical" evidence="7">
    <location>
        <begin position="187"/>
        <end position="205"/>
    </location>
</feature>
<keyword evidence="5 7" id="KW-1133">Transmembrane helix</keyword>
<evidence type="ECO:0000256" key="3">
    <source>
        <dbReference type="ARBA" id="ARBA00022475"/>
    </source>
</evidence>
<evidence type="ECO:0000256" key="4">
    <source>
        <dbReference type="ARBA" id="ARBA00022692"/>
    </source>
</evidence>
<organism evidence="9 10">
    <name type="scientific">Alpinimonas psychrophila</name>
    <dbReference type="NCBI Taxonomy" id="748908"/>
    <lineage>
        <taxon>Bacteria</taxon>
        <taxon>Bacillati</taxon>
        <taxon>Actinomycetota</taxon>
        <taxon>Actinomycetes</taxon>
        <taxon>Micrococcales</taxon>
        <taxon>Microbacteriaceae</taxon>
        <taxon>Alpinimonas</taxon>
    </lineage>
</organism>
<keyword evidence="4 7" id="KW-0812">Transmembrane</keyword>
<evidence type="ECO:0000256" key="2">
    <source>
        <dbReference type="ARBA" id="ARBA00010792"/>
    </source>
</evidence>
<keyword evidence="10" id="KW-1185">Reference proteome</keyword>
<dbReference type="GO" id="GO:0005886">
    <property type="term" value="C:plasma membrane"/>
    <property type="evidence" value="ECO:0007669"/>
    <property type="project" value="UniProtKB-SubCell"/>
</dbReference>
<accession>A0A7W3JTM6</accession>
<comment type="similarity">
    <text evidence="2 7">Belongs to the DedA family.</text>
</comment>
<keyword evidence="6 7" id="KW-0472">Membrane</keyword>
<name>A0A7W3JTM6_9MICO</name>
<evidence type="ECO:0000256" key="7">
    <source>
        <dbReference type="RuleBase" id="RU367016"/>
    </source>
</evidence>
<dbReference type="Proteomes" id="UP000524237">
    <property type="component" value="Unassembled WGS sequence"/>
</dbReference>
<evidence type="ECO:0000259" key="8">
    <source>
        <dbReference type="Pfam" id="PF09335"/>
    </source>
</evidence>
<dbReference type="InterPro" id="IPR032818">
    <property type="entry name" value="DedA-like"/>
</dbReference>
<comment type="caution">
    <text evidence="9">The sequence shown here is derived from an EMBL/GenBank/DDBJ whole genome shotgun (WGS) entry which is preliminary data.</text>
</comment>
<comment type="subcellular location">
    <subcellularLocation>
        <location evidence="1 7">Cell membrane</location>
        <topology evidence="1 7">Multi-pass membrane protein</topology>
    </subcellularLocation>
</comment>
<feature type="domain" description="VTT" evidence="8">
    <location>
        <begin position="42"/>
        <end position="168"/>
    </location>
</feature>